<name>A0A8D8D3D1_CULPI</name>
<sequence length="111" mass="12578">MTPSTNQGRRRNEQIATTRTDRMKCITTAKRVTPRTLLRSNRQIRNPSLPVQSCGSHCAIRESLLAMLGPRSTPRGRSWTIRPRLTRACCSVTRTTRANPTRATNPTRFTI</sequence>
<protein>
    <submittedName>
        <fullName evidence="1">(northern house mosquito) hypothetical protein</fullName>
    </submittedName>
</protein>
<dbReference type="EMBL" id="HBUE01254662">
    <property type="protein sequence ID" value="CAG6555839.1"/>
    <property type="molecule type" value="Transcribed_RNA"/>
</dbReference>
<dbReference type="EMBL" id="HBUE01149684">
    <property type="protein sequence ID" value="CAG6504563.1"/>
    <property type="molecule type" value="Transcribed_RNA"/>
</dbReference>
<organism evidence="1">
    <name type="scientific">Culex pipiens</name>
    <name type="common">House mosquito</name>
    <dbReference type="NCBI Taxonomy" id="7175"/>
    <lineage>
        <taxon>Eukaryota</taxon>
        <taxon>Metazoa</taxon>
        <taxon>Ecdysozoa</taxon>
        <taxon>Arthropoda</taxon>
        <taxon>Hexapoda</taxon>
        <taxon>Insecta</taxon>
        <taxon>Pterygota</taxon>
        <taxon>Neoptera</taxon>
        <taxon>Endopterygota</taxon>
        <taxon>Diptera</taxon>
        <taxon>Nematocera</taxon>
        <taxon>Culicoidea</taxon>
        <taxon>Culicidae</taxon>
        <taxon>Culicinae</taxon>
        <taxon>Culicini</taxon>
        <taxon>Culex</taxon>
        <taxon>Culex</taxon>
    </lineage>
</organism>
<accession>A0A8D8D3D1</accession>
<dbReference type="AlphaFoldDB" id="A0A8D8D3D1"/>
<reference evidence="1" key="1">
    <citation type="submission" date="2021-05" db="EMBL/GenBank/DDBJ databases">
        <authorList>
            <person name="Alioto T."/>
            <person name="Alioto T."/>
            <person name="Gomez Garrido J."/>
        </authorList>
    </citation>
    <scope>NUCLEOTIDE SEQUENCE</scope>
</reference>
<proteinExistence type="predicted"/>
<evidence type="ECO:0000313" key="1">
    <source>
        <dbReference type="EMBL" id="CAG6504563.1"/>
    </source>
</evidence>